<dbReference type="GO" id="GO:0046949">
    <property type="term" value="P:fatty-acyl-CoA biosynthetic process"/>
    <property type="evidence" value="ECO:0007669"/>
    <property type="project" value="TreeGrafter"/>
</dbReference>
<dbReference type="InterPro" id="IPR042099">
    <property type="entry name" value="ANL_N_sf"/>
</dbReference>
<dbReference type="Gene3D" id="3.30.300.30">
    <property type="match status" value="1"/>
</dbReference>
<evidence type="ECO:0000313" key="3">
    <source>
        <dbReference type="Proteomes" id="UP000265520"/>
    </source>
</evidence>
<evidence type="ECO:0000256" key="1">
    <source>
        <dbReference type="ARBA" id="ARBA00022598"/>
    </source>
</evidence>
<dbReference type="InterPro" id="IPR045851">
    <property type="entry name" value="AMP-bd_C_sf"/>
</dbReference>
<evidence type="ECO:0000313" key="2">
    <source>
        <dbReference type="EMBL" id="MCI15456.1"/>
    </source>
</evidence>
<dbReference type="Proteomes" id="UP000265520">
    <property type="component" value="Unassembled WGS sequence"/>
</dbReference>
<name>A0A392PVW3_9FABA</name>
<dbReference type="GO" id="GO:0004467">
    <property type="term" value="F:long-chain fatty acid-CoA ligase activity"/>
    <property type="evidence" value="ECO:0007669"/>
    <property type="project" value="TreeGrafter"/>
</dbReference>
<reference evidence="2 3" key="1">
    <citation type="journal article" date="2018" name="Front. Plant Sci.">
        <title>Red Clover (Trifolium pratense) and Zigzag Clover (T. medium) - A Picture of Genomic Similarities and Differences.</title>
        <authorList>
            <person name="Dluhosova J."/>
            <person name="Istvanek J."/>
            <person name="Nedelnik J."/>
            <person name="Repkova J."/>
        </authorList>
    </citation>
    <scope>NUCLEOTIDE SEQUENCE [LARGE SCALE GENOMIC DNA]</scope>
    <source>
        <strain evidence="3">cv. 10/8</strain>
        <tissue evidence="2">Leaf</tissue>
    </source>
</reference>
<comment type="caution">
    <text evidence="2">The sequence shown here is derived from an EMBL/GenBank/DDBJ whole genome shotgun (WGS) entry which is preliminary data.</text>
</comment>
<dbReference type="PANTHER" id="PTHR24096">
    <property type="entry name" value="LONG-CHAIN-FATTY-ACID--COA LIGASE"/>
    <property type="match status" value="1"/>
</dbReference>
<feature type="non-terminal residue" evidence="2">
    <location>
        <position position="1"/>
    </location>
</feature>
<dbReference type="SUPFAM" id="SSF56801">
    <property type="entry name" value="Acetyl-CoA synthetase-like"/>
    <property type="match status" value="1"/>
</dbReference>
<dbReference type="PANTHER" id="PTHR24096:SF389">
    <property type="entry name" value="4-COUMARATE--COA LIGASE-LIKE 1"/>
    <property type="match status" value="1"/>
</dbReference>
<proteinExistence type="predicted"/>
<keyword evidence="3" id="KW-1185">Reference proteome</keyword>
<dbReference type="Gene3D" id="3.40.50.12780">
    <property type="entry name" value="N-terminal domain of ligase-like"/>
    <property type="match status" value="1"/>
</dbReference>
<keyword evidence="1 2" id="KW-0436">Ligase</keyword>
<dbReference type="EMBL" id="LXQA010096571">
    <property type="protein sequence ID" value="MCI15456.1"/>
    <property type="molecule type" value="Genomic_DNA"/>
</dbReference>
<protein>
    <submittedName>
        <fullName evidence="2">4-coumarate-CoA ligase-like 1-like</fullName>
    </submittedName>
</protein>
<dbReference type="AlphaFoldDB" id="A0A392PVW3"/>
<accession>A0A392PVW3</accession>
<organism evidence="2 3">
    <name type="scientific">Trifolium medium</name>
    <dbReference type="NCBI Taxonomy" id="97028"/>
    <lineage>
        <taxon>Eukaryota</taxon>
        <taxon>Viridiplantae</taxon>
        <taxon>Streptophyta</taxon>
        <taxon>Embryophyta</taxon>
        <taxon>Tracheophyta</taxon>
        <taxon>Spermatophyta</taxon>
        <taxon>Magnoliopsida</taxon>
        <taxon>eudicotyledons</taxon>
        <taxon>Gunneridae</taxon>
        <taxon>Pentapetalae</taxon>
        <taxon>rosids</taxon>
        <taxon>fabids</taxon>
        <taxon>Fabales</taxon>
        <taxon>Fabaceae</taxon>
        <taxon>Papilionoideae</taxon>
        <taxon>50 kb inversion clade</taxon>
        <taxon>NPAAA clade</taxon>
        <taxon>Hologalegina</taxon>
        <taxon>IRL clade</taxon>
        <taxon>Trifolieae</taxon>
        <taxon>Trifolium</taxon>
    </lineage>
</organism>
<sequence length="92" mass="10308">RSLPRNTPGELCVRSQCVMQGYYKQVDETAQTIDKNGWLHTGDIGFIDDEENVFIVDRIKELIKYKGFQVAPAELEAILLSHSSVEDAAVVP</sequence>